<dbReference type="OrthoDB" id="9803706at2"/>
<dbReference type="GO" id="GO:0009317">
    <property type="term" value="C:acetyl-CoA carboxylase complex"/>
    <property type="evidence" value="ECO:0007669"/>
    <property type="project" value="TreeGrafter"/>
</dbReference>
<keyword evidence="3" id="KW-0808">Transferase</keyword>
<sequence length="495" mass="54612">MLDKYNLEAQHNKGKLHAIERILFLLDKDSFHEIGSGITNYSPEAFRGKKFPYDGVITGYGTINGRLVYLYSQDFTVCGGTLGLKHGRKIAHVIELAIKNKCPIIGINDSGGARIQEAVNALAGYGDIFYYNTMASGYIPQISIIAGACAGGAVYSPGITDFVFVIDNISKMFVTGPDVVRSVTGQVCTAEELGGAQIHATKSGVAHFYHETEKSCLTQVRELVTLLDQNEIYPAKKEASVKKRFSRIDSILPEESRKIYDVKEVIQELLDKNSFMEIQAEFAKNVVVGLGKLGEITVGIIANQPNFMGGVLDCNSSDKVARLIRFCDSQNIPIISLVDVPGFMPGIEQEHMGIIRHGAKLLYAYAEATVPKLTVILRKSYGGAYIGMCSKHLKADYVYAWPNAEIAVMGAEGAAKIIYKSAMKGMEPEDKKVFYNEKVAEYNANFMNSRIAVEEGYVDEILLPSETRDRLYQDLFALKNKQELTVVKKHGNIPL</sequence>
<dbReference type="GO" id="GO:0004658">
    <property type="term" value="F:propionyl-CoA carboxylase activity"/>
    <property type="evidence" value="ECO:0007669"/>
    <property type="project" value="TreeGrafter"/>
</dbReference>
<protein>
    <submittedName>
        <fullName evidence="3">Acetyl-CoA carboxylase, carboxyltransferase component</fullName>
    </submittedName>
</protein>
<evidence type="ECO:0000259" key="2">
    <source>
        <dbReference type="PROSITE" id="PS50989"/>
    </source>
</evidence>
<dbReference type="EMBL" id="FOHN01000028">
    <property type="protein sequence ID" value="SET53191.1"/>
    <property type="molecule type" value="Genomic_DNA"/>
</dbReference>
<dbReference type="InterPro" id="IPR051047">
    <property type="entry name" value="AccD/PCCB"/>
</dbReference>
<dbReference type="InterPro" id="IPR011763">
    <property type="entry name" value="COA_CT_C"/>
</dbReference>
<evidence type="ECO:0000313" key="3">
    <source>
        <dbReference type="EMBL" id="SET53191.1"/>
    </source>
</evidence>
<dbReference type="PANTHER" id="PTHR43842:SF2">
    <property type="entry name" value="PROPIONYL-COA CARBOXYLASE BETA CHAIN, MITOCHONDRIAL"/>
    <property type="match status" value="1"/>
</dbReference>
<feature type="domain" description="CoA carboxyltransferase N-terminal" evidence="1">
    <location>
        <begin position="1"/>
        <end position="239"/>
    </location>
</feature>
<reference evidence="3 4" key="1">
    <citation type="submission" date="2016-10" db="EMBL/GenBank/DDBJ databases">
        <authorList>
            <person name="de Groot N.N."/>
        </authorList>
    </citation>
    <scope>NUCLEOTIDE SEQUENCE [LARGE SCALE GENOMIC DNA]</scope>
    <source>
        <strain evidence="3 4">DSM 1801</strain>
    </source>
</reference>
<dbReference type="GO" id="GO:0016740">
    <property type="term" value="F:transferase activity"/>
    <property type="evidence" value="ECO:0007669"/>
    <property type="project" value="UniProtKB-KW"/>
</dbReference>
<dbReference type="STRING" id="29364.SAMN04487772_1286"/>
<dbReference type="RefSeq" id="WP_092478727.1">
    <property type="nucleotide sequence ID" value="NZ_FOHN01000028.1"/>
</dbReference>
<proteinExistence type="predicted"/>
<dbReference type="PROSITE" id="PS50989">
    <property type="entry name" value="COA_CT_CTER"/>
    <property type="match status" value="1"/>
</dbReference>
<dbReference type="InterPro" id="IPR029045">
    <property type="entry name" value="ClpP/crotonase-like_dom_sf"/>
</dbReference>
<name>A0A1I0F5Q3_9FIRM</name>
<evidence type="ECO:0000259" key="1">
    <source>
        <dbReference type="PROSITE" id="PS50980"/>
    </source>
</evidence>
<dbReference type="AlphaFoldDB" id="A0A1I0F5Q3"/>
<dbReference type="SUPFAM" id="SSF52096">
    <property type="entry name" value="ClpP/crotonase"/>
    <property type="match status" value="2"/>
</dbReference>
<dbReference type="PROSITE" id="PS50980">
    <property type="entry name" value="COA_CT_NTER"/>
    <property type="match status" value="1"/>
</dbReference>
<dbReference type="PANTHER" id="PTHR43842">
    <property type="entry name" value="PROPIONYL-COA CARBOXYLASE BETA CHAIN"/>
    <property type="match status" value="1"/>
</dbReference>
<evidence type="ECO:0000313" key="4">
    <source>
        <dbReference type="Proteomes" id="UP000199800"/>
    </source>
</evidence>
<organism evidence="3 4">
    <name type="scientific">[Clostridium] polysaccharolyticum</name>
    <dbReference type="NCBI Taxonomy" id="29364"/>
    <lineage>
        <taxon>Bacteria</taxon>
        <taxon>Bacillati</taxon>
        <taxon>Bacillota</taxon>
        <taxon>Clostridia</taxon>
        <taxon>Lachnospirales</taxon>
        <taxon>Lachnospiraceae</taxon>
    </lineage>
</organism>
<dbReference type="Proteomes" id="UP000199800">
    <property type="component" value="Unassembled WGS sequence"/>
</dbReference>
<dbReference type="Pfam" id="PF01039">
    <property type="entry name" value="Carboxyl_trans"/>
    <property type="match status" value="1"/>
</dbReference>
<gene>
    <name evidence="3" type="ORF">SAMN04487772_1286</name>
</gene>
<keyword evidence="4" id="KW-1185">Reference proteome</keyword>
<dbReference type="Gene3D" id="3.90.226.10">
    <property type="entry name" value="2-enoyl-CoA Hydratase, Chain A, domain 1"/>
    <property type="match status" value="2"/>
</dbReference>
<dbReference type="InterPro" id="IPR034733">
    <property type="entry name" value="AcCoA_carboxyl_beta"/>
</dbReference>
<feature type="domain" description="CoA carboxyltransferase C-terminal" evidence="2">
    <location>
        <begin position="247"/>
        <end position="490"/>
    </location>
</feature>
<dbReference type="InterPro" id="IPR011762">
    <property type="entry name" value="COA_CT_N"/>
</dbReference>
<accession>A0A1I0F5Q3</accession>